<dbReference type="PANTHER" id="PTHR23108:SF3">
    <property type="entry name" value="METHYLTRANSFERASE FAMILY PROTEIN"/>
    <property type="match status" value="1"/>
</dbReference>
<dbReference type="Pfam" id="PF10294">
    <property type="entry name" value="Methyltransf_16"/>
    <property type="match status" value="1"/>
</dbReference>
<dbReference type="PANTHER" id="PTHR23108">
    <property type="entry name" value="METHYLTRANSFERASE-RELATED"/>
    <property type="match status" value="1"/>
</dbReference>
<evidence type="ECO:0000313" key="2">
    <source>
        <dbReference type="EMBL" id="EGG15356.1"/>
    </source>
</evidence>
<feature type="region of interest" description="Disordered" evidence="1">
    <location>
        <begin position="229"/>
        <end position="265"/>
    </location>
</feature>
<dbReference type="InterPro" id="IPR019410">
    <property type="entry name" value="Methyltransf_16"/>
</dbReference>
<dbReference type="InterPro" id="IPR029063">
    <property type="entry name" value="SAM-dependent_MTases_sf"/>
</dbReference>
<dbReference type="OMA" id="WGNSDHI"/>
<accession>F4Q9I7</accession>
<dbReference type="InterPro" id="IPR038899">
    <property type="entry name" value="METTL22"/>
</dbReference>
<evidence type="ECO:0000256" key="1">
    <source>
        <dbReference type="SAM" id="MobiDB-lite"/>
    </source>
</evidence>
<dbReference type="KEGG" id="dfa:DFA_10190"/>
<feature type="compositionally biased region" description="Low complexity" evidence="1">
    <location>
        <begin position="229"/>
        <end position="251"/>
    </location>
</feature>
<gene>
    <name evidence="2" type="ORF">DFA_10190</name>
</gene>
<dbReference type="SUPFAM" id="SSF53335">
    <property type="entry name" value="S-adenosyl-L-methionine-dependent methyltransferases"/>
    <property type="match status" value="1"/>
</dbReference>
<reference evidence="3" key="1">
    <citation type="journal article" date="2011" name="Genome Res.">
        <title>Phylogeny-wide analysis of social amoeba genomes highlights ancient origins for complex intercellular communication.</title>
        <authorList>
            <person name="Heidel A.J."/>
            <person name="Lawal H.M."/>
            <person name="Felder M."/>
            <person name="Schilde C."/>
            <person name="Helps N.R."/>
            <person name="Tunggal B."/>
            <person name="Rivero F."/>
            <person name="John U."/>
            <person name="Schleicher M."/>
            <person name="Eichinger L."/>
            <person name="Platzer M."/>
            <person name="Noegel A.A."/>
            <person name="Schaap P."/>
            <person name="Gloeckner G."/>
        </authorList>
    </citation>
    <scope>NUCLEOTIDE SEQUENCE [LARGE SCALE GENOMIC DNA]</scope>
    <source>
        <strain evidence="3">SH3</strain>
    </source>
</reference>
<dbReference type="OrthoDB" id="46564at2759"/>
<dbReference type="CDD" id="cd02440">
    <property type="entry name" value="AdoMet_MTases"/>
    <property type="match status" value="1"/>
</dbReference>
<dbReference type="STRING" id="1054147.F4Q9I7"/>
<evidence type="ECO:0000313" key="3">
    <source>
        <dbReference type="Proteomes" id="UP000007797"/>
    </source>
</evidence>
<dbReference type="GeneID" id="14867532"/>
<protein>
    <submittedName>
        <fullName evidence="2">Uncharacterized protein</fullName>
    </submittedName>
</protein>
<organism evidence="2 3">
    <name type="scientific">Cavenderia fasciculata</name>
    <name type="common">Slime mold</name>
    <name type="synonym">Dictyostelium fasciculatum</name>
    <dbReference type="NCBI Taxonomy" id="261658"/>
    <lineage>
        <taxon>Eukaryota</taxon>
        <taxon>Amoebozoa</taxon>
        <taxon>Evosea</taxon>
        <taxon>Eumycetozoa</taxon>
        <taxon>Dictyostelia</taxon>
        <taxon>Acytosteliales</taxon>
        <taxon>Cavenderiaceae</taxon>
        <taxon>Cavenderia</taxon>
    </lineage>
</organism>
<dbReference type="Gene3D" id="3.40.50.150">
    <property type="entry name" value="Vaccinia Virus protein VP39"/>
    <property type="match status" value="1"/>
</dbReference>
<dbReference type="RefSeq" id="XP_004354098.1">
    <property type="nucleotide sequence ID" value="XM_004354046.1"/>
</dbReference>
<dbReference type="GO" id="GO:0005634">
    <property type="term" value="C:nucleus"/>
    <property type="evidence" value="ECO:0007669"/>
    <property type="project" value="TreeGrafter"/>
</dbReference>
<dbReference type="AlphaFoldDB" id="F4Q9I7"/>
<sequence>MEVEKDKEDDTDYSSGDLFLNKTYVQKTLECSGCTINVKMLDTASTDYDLTGQIIWPAAKLLTQYIVSKREEYQNGSILEVGSGVGICGLFVARVNPNSVVSDNNDIVMELLEENAQLSRTDGYPCQAVKLEWGDMANIESVKKQYGTFDTILGADVVYWRTSIIPLFLTIQQLLTDSSSASYILCYQSRSSQTDTYLLEQASLHGFNYEFIDHQSFFNNNNNHTLNLLKSNDNDNNQNGNEGNNNNTNNQQEEEMEKEKETKSNSYSIKDEYLLSIMKLIVFKRKNEDSGDGVGVGVVGVVVE</sequence>
<name>F4Q9I7_CACFS</name>
<dbReference type="EMBL" id="GL883026">
    <property type="protein sequence ID" value="EGG15356.1"/>
    <property type="molecule type" value="Genomic_DNA"/>
</dbReference>
<keyword evidence="3" id="KW-1185">Reference proteome</keyword>
<dbReference type="Proteomes" id="UP000007797">
    <property type="component" value="Unassembled WGS sequence"/>
</dbReference>
<dbReference type="GO" id="GO:0008276">
    <property type="term" value="F:protein methyltransferase activity"/>
    <property type="evidence" value="ECO:0007669"/>
    <property type="project" value="InterPro"/>
</dbReference>
<proteinExistence type="predicted"/>